<organism evidence="1 2">
    <name type="scientific">Aegilops tauschii subsp. strangulata</name>
    <name type="common">Goatgrass</name>
    <dbReference type="NCBI Taxonomy" id="200361"/>
    <lineage>
        <taxon>Eukaryota</taxon>
        <taxon>Viridiplantae</taxon>
        <taxon>Streptophyta</taxon>
        <taxon>Embryophyta</taxon>
        <taxon>Tracheophyta</taxon>
        <taxon>Spermatophyta</taxon>
        <taxon>Magnoliopsida</taxon>
        <taxon>Liliopsida</taxon>
        <taxon>Poales</taxon>
        <taxon>Poaceae</taxon>
        <taxon>BOP clade</taxon>
        <taxon>Pooideae</taxon>
        <taxon>Triticodae</taxon>
        <taxon>Triticeae</taxon>
        <taxon>Triticinae</taxon>
        <taxon>Aegilops</taxon>
    </lineage>
</organism>
<sequence length="124" mass="14340">ISMKESEGVGEFALKLTSLVNEMGALGSKMEDIAVVEKLLRAVPDKFLPIVGTIEQWGDVTKISVMEVIGRLKTYELTLKGRERDQEEEHLMFLRSREKDKQKYRKFDKSKVRCYNCQDHGHYS</sequence>
<proteinExistence type="predicted"/>
<reference evidence="2" key="2">
    <citation type="journal article" date="2017" name="Nat. Plants">
        <title>The Aegilops tauschii genome reveals multiple impacts of transposons.</title>
        <authorList>
            <person name="Zhao G."/>
            <person name="Zou C."/>
            <person name="Li K."/>
            <person name="Wang K."/>
            <person name="Li T."/>
            <person name="Gao L."/>
            <person name="Zhang X."/>
            <person name="Wang H."/>
            <person name="Yang Z."/>
            <person name="Liu X."/>
            <person name="Jiang W."/>
            <person name="Mao L."/>
            <person name="Kong X."/>
            <person name="Jiao Y."/>
            <person name="Jia J."/>
        </authorList>
    </citation>
    <scope>NUCLEOTIDE SEQUENCE [LARGE SCALE GENOMIC DNA]</scope>
    <source>
        <strain evidence="2">cv. AL8/78</strain>
    </source>
</reference>
<reference evidence="1" key="5">
    <citation type="journal article" date="2021" name="G3 (Bethesda)">
        <title>Aegilops tauschii genome assembly Aet v5.0 features greater sequence contiguity and improved annotation.</title>
        <authorList>
            <person name="Wang L."/>
            <person name="Zhu T."/>
            <person name="Rodriguez J.C."/>
            <person name="Deal K.R."/>
            <person name="Dubcovsky J."/>
            <person name="McGuire P.E."/>
            <person name="Lux T."/>
            <person name="Spannagl M."/>
            <person name="Mayer K.F.X."/>
            <person name="Baldrich P."/>
            <person name="Meyers B.C."/>
            <person name="Huo N."/>
            <person name="Gu Y.Q."/>
            <person name="Zhou H."/>
            <person name="Devos K.M."/>
            <person name="Bennetzen J.L."/>
            <person name="Unver T."/>
            <person name="Budak H."/>
            <person name="Gulick P.J."/>
            <person name="Galiba G."/>
            <person name="Kalapos B."/>
            <person name="Nelson D.R."/>
            <person name="Li P."/>
            <person name="You F.M."/>
            <person name="Luo M.C."/>
            <person name="Dvorak J."/>
        </authorList>
    </citation>
    <scope>NUCLEOTIDE SEQUENCE [LARGE SCALE GENOMIC DNA]</scope>
    <source>
        <strain evidence="1">cv. AL8/78</strain>
    </source>
</reference>
<evidence type="ECO:0000313" key="2">
    <source>
        <dbReference type="Proteomes" id="UP000015105"/>
    </source>
</evidence>
<dbReference type="AlphaFoldDB" id="A0A453KRA4"/>
<dbReference type="EnsemblPlants" id="AET5Gv20489100.1">
    <property type="protein sequence ID" value="AET5Gv20489100.1"/>
    <property type="gene ID" value="AET5Gv20489100"/>
</dbReference>
<name>A0A453KRA4_AEGTS</name>
<dbReference type="Gramene" id="AET5Gv20489100.1">
    <property type="protein sequence ID" value="AET5Gv20489100.1"/>
    <property type="gene ID" value="AET5Gv20489100"/>
</dbReference>
<evidence type="ECO:0000313" key="1">
    <source>
        <dbReference type="EnsemblPlants" id="AET5Gv20489100.1"/>
    </source>
</evidence>
<reference evidence="1" key="3">
    <citation type="journal article" date="2017" name="Nature">
        <title>Genome sequence of the progenitor of the wheat D genome Aegilops tauschii.</title>
        <authorList>
            <person name="Luo M.C."/>
            <person name="Gu Y.Q."/>
            <person name="Puiu D."/>
            <person name="Wang H."/>
            <person name="Twardziok S.O."/>
            <person name="Deal K.R."/>
            <person name="Huo N."/>
            <person name="Zhu T."/>
            <person name="Wang L."/>
            <person name="Wang Y."/>
            <person name="McGuire P.E."/>
            <person name="Liu S."/>
            <person name="Long H."/>
            <person name="Ramasamy R.K."/>
            <person name="Rodriguez J.C."/>
            <person name="Van S.L."/>
            <person name="Yuan L."/>
            <person name="Wang Z."/>
            <person name="Xia Z."/>
            <person name="Xiao L."/>
            <person name="Anderson O.D."/>
            <person name="Ouyang S."/>
            <person name="Liang Y."/>
            <person name="Zimin A.V."/>
            <person name="Pertea G."/>
            <person name="Qi P."/>
            <person name="Bennetzen J.L."/>
            <person name="Dai X."/>
            <person name="Dawson M.W."/>
            <person name="Muller H.G."/>
            <person name="Kugler K."/>
            <person name="Rivarola-Duarte L."/>
            <person name="Spannagl M."/>
            <person name="Mayer K.F.X."/>
            <person name="Lu F.H."/>
            <person name="Bevan M.W."/>
            <person name="Leroy P."/>
            <person name="Li P."/>
            <person name="You F.M."/>
            <person name="Sun Q."/>
            <person name="Liu Z."/>
            <person name="Lyons E."/>
            <person name="Wicker T."/>
            <person name="Salzberg S.L."/>
            <person name="Devos K.M."/>
            <person name="Dvorak J."/>
        </authorList>
    </citation>
    <scope>NUCLEOTIDE SEQUENCE [LARGE SCALE GENOMIC DNA]</scope>
    <source>
        <strain evidence="1">cv. AL8/78</strain>
    </source>
</reference>
<protein>
    <recommendedName>
        <fullName evidence="3">CCHC-type domain-containing protein</fullName>
    </recommendedName>
</protein>
<keyword evidence="2" id="KW-1185">Reference proteome</keyword>
<reference evidence="1" key="4">
    <citation type="submission" date="2019-03" db="UniProtKB">
        <authorList>
            <consortium name="EnsemblPlants"/>
        </authorList>
    </citation>
    <scope>IDENTIFICATION</scope>
</reference>
<dbReference type="PANTHER" id="PTHR35317">
    <property type="entry name" value="OS04G0629600 PROTEIN"/>
    <property type="match status" value="1"/>
</dbReference>
<dbReference type="Pfam" id="PF14223">
    <property type="entry name" value="Retrotran_gag_2"/>
    <property type="match status" value="1"/>
</dbReference>
<evidence type="ECO:0008006" key="3">
    <source>
        <dbReference type="Google" id="ProtNLM"/>
    </source>
</evidence>
<reference evidence="2" key="1">
    <citation type="journal article" date="2014" name="Science">
        <title>Ancient hybridizations among the ancestral genomes of bread wheat.</title>
        <authorList>
            <consortium name="International Wheat Genome Sequencing Consortium,"/>
            <person name="Marcussen T."/>
            <person name="Sandve S.R."/>
            <person name="Heier L."/>
            <person name="Spannagl M."/>
            <person name="Pfeifer M."/>
            <person name="Jakobsen K.S."/>
            <person name="Wulff B.B."/>
            <person name="Steuernagel B."/>
            <person name="Mayer K.F."/>
            <person name="Olsen O.A."/>
        </authorList>
    </citation>
    <scope>NUCLEOTIDE SEQUENCE [LARGE SCALE GENOMIC DNA]</scope>
    <source>
        <strain evidence="2">cv. AL8/78</strain>
    </source>
</reference>
<accession>A0A453KRA4</accession>
<dbReference type="PANTHER" id="PTHR35317:SF38">
    <property type="entry name" value="RNA-DIRECTED DNA POLYMERASE"/>
    <property type="match status" value="1"/>
</dbReference>
<dbReference type="Proteomes" id="UP000015105">
    <property type="component" value="Chromosome 5D"/>
</dbReference>